<keyword evidence="4 9" id="KW-0863">Zinc-finger</keyword>
<dbReference type="InterPro" id="IPR000315">
    <property type="entry name" value="Znf_B-box"/>
</dbReference>
<keyword evidence="8" id="KW-0539">Nucleus</keyword>
<dbReference type="InterPro" id="IPR051979">
    <property type="entry name" value="B-box_zinc_finger"/>
</dbReference>
<reference evidence="11" key="1">
    <citation type="submission" date="2022-05" db="EMBL/GenBank/DDBJ databases">
        <title>The Musa troglodytarum L. genome provides insights into the mechanism of non-climacteric behaviour and enrichment of carotenoids.</title>
        <authorList>
            <person name="Wang J."/>
        </authorList>
    </citation>
    <scope>NUCLEOTIDE SEQUENCE</scope>
    <source>
        <tissue evidence="11">Leaf</tissue>
    </source>
</reference>
<keyword evidence="7" id="KW-0804">Transcription</keyword>
<evidence type="ECO:0000256" key="7">
    <source>
        <dbReference type="ARBA" id="ARBA00023163"/>
    </source>
</evidence>
<feature type="domain" description="B box-type" evidence="10">
    <location>
        <begin position="1"/>
        <end position="47"/>
    </location>
</feature>
<dbReference type="GO" id="GO:0005634">
    <property type="term" value="C:nucleus"/>
    <property type="evidence" value="ECO:0007669"/>
    <property type="project" value="UniProtKB-SubCell"/>
</dbReference>
<protein>
    <submittedName>
        <fullName evidence="11">B-box zinc finger</fullName>
    </submittedName>
</protein>
<dbReference type="Pfam" id="PF00643">
    <property type="entry name" value="zf-B_box"/>
    <property type="match status" value="1"/>
</dbReference>
<dbReference type="CDD" id="cd19821">
    <property type="entry name" value="Bbox1_BBX-like"/>
    <property type="match status" value="2"/>
</dbReference>
<evidence type="ECO:0000256" key="9">
    <source>
        <dbReference type="PROSITE-ProRule" id="PRU00024"/>
    </source>
</evidence>
<dbReference type="OrthoDB" id="153872at2759"/>
<evidence type="ECO:0000256" key="5">
    <source>
        <dbReference type="ARBA" id="ARBA00022833"/>
    </source>
</evidence>
<dbReference type="EMBL" id="CP097508">
    <property type="protein sequence ID" value="URE11738.1"/>
    <property type="molecule type" value="Genomic_DNA"/>
</dbReference>
<evidence type="ECO:0000259" key="10">
    <source>
        <dbReference type="PROSITE" id="PS50119"/>
    </source>
</evidence>
<dbReference type="AlphaFoldDB" id="A0A9E7K9G4"/>
<organism evidence="11 12">
    <name type="scientific">Musa troglodytarum</name>
    <name type="common">fe'i banana</name>
    <dbReference type="NCBI Taxonomy" id="320322"/>
    <lineage>
        <taxon>Eukaryota</taxon>
        <taxon>Viridiplantae</taxon>
        <taxon>Streptophyta</taxon>
        <taxon>Embryophyta</taxon>
        <taxon>Tracheophyta</taxon>
        <taxon>Spermatophyta</taxon>
        <taxon>Magnoliopsida</taxon>
        <taxon>Liliopsida</taxon>
        <taxon>Zingiberales</taxon>
        <taxon>Musaceae</taxon>
        <taxon>Musa</taxon>
    </lineage>
</organism>
<comment type="subcellular location">
    <subcellularLocation>
        <location evidence="1">Nucleus</location>
    </subcellularLocation>
</comment>
<keyword evidence="3" id="KW-0677">Repeat</keyword>
<accession>A0A9E7K9G4</accession>
<evidence type="ECO:0000313" key="11">
    <source>
        <dbReference type="EMBL" id="URE11738.1"/>
    </source>
</evidence>
<dbReference type="PANTHER" id="PTHR31832:SF68">
    <property type="entry name" value="B-BOX ZINC FINGER PROTEIN 22"/>
    <property type="match status" value="1"/>
</dbReference>
<evidence type="ECO:0000256" key="3">
    <source>
        <dbReference type="ARBA" id="ARBA00022737"/>
    </source>
</evidence>
<keyword evidence="12" id="KW-1185">Reference proteome</keyword>
<evidence type="ECO:0000313" key="12">
    <source>
        <dbReference type="Proteomes" id="UP001055439"/>
    </source>
</evidence>
<dbReference type="GO" id="GO:0009640">
    <property type="term" value="P:photomorphogenesis"/>
    <property type="evidence" value="ECO:0007669"/>
    <property type="project" value="TreeGrafter"/>
</dbReference>
<evidence type="ECO:0000256" key="6">
    <source>
        <dbReference type="ARBA" id="ARBA00023015"/>
    </source>
</evidence>
<evidence type="ECO:0000256" key="4">
    <source>
        <dbReference type="ARBA" id="ARBA00022771"/>
    </source>
</evidence>
<evidence type="ECO:0000256" key="8">
    <source>
        <dbReference type="ARBA" id="ARBA00023242"/>
    </source>
</evidence>
<dbReference type="PANTHER" id="PTHR31832">
    <property type="entry name" value="B-BOX ZINC FINGER PROTEIN 22"/>
    <property type="match status" value="1"/>
</dbReference>
<gene>
    <name evidence="11" type="ORF">MUK42_22432</name>
</gene>
<keyword evidence="6" id="KW-0805">Transcription regulation</keyword>
<dbReference type="SMART" id="SM00336">
    <property type="entry name" value="BBOX"/>
    <property type="match status" value="2"/>
</dbReference>
<dbReference type="GO" id="GO:0006355">
    <property type="term" value="P:regulation of DNA-templated transcription"/>
    <property type="evidence" value="ECO:0007669"/>
    <property type="project" value="TreeGrafter"/>
</dbReference>
<dbReference type="GO" id="GO:0008270">
    <property type="term" value="F:zinc ion binding"/>
    <property type="evidence" value="ECO:0007669"/>
    <property type="project" value="UniProtKB-KW"/>
</dbReference>
<proteinExistence type="predicted"/>
<evidence type="ECO:0000256" key="1">
    <source>
        <dbReference type="ARBA" id="ARBA00004123"/>
    </source>
</evidence>
<evidence type="ECO:0000256" key="2">
    <source>
        <dbReference type="ARBA" id="ARBA00022723"/>
    </source>
</evidence>
<keyword evidence="2" id="KW-0479">Metal-binding</keyword>
<dbReference type="InterPro" id="IPR049808">
    <property type="entry name" value="CONSTANS-like_Bbox1"/>
</dbReference>
<sequence>MKIQCNACEAAEAAVLCCADEAALCWACDEKVHAANRLAGKHQRVPLLSDDGSGPVSGSSSSTASGVPKCDICQVPRLLPLSRVHGPPRSILEASGYFFCLEDRALLCRKCDLSIHTANSYVSAHQRFLLTGVRVGLESAESVPVANQQLHAAGKAVSSPSKQLPGSHRLMSSTETNAFSSSQIARVGGSVASMAAASGFNMSGSAPDWPFDEFFGFPDINQNCFAEHHASKADSGKLGGHGSSPPYHSVDSDLDANECLGQHPEYHWAVPEIPSPPTASGLGWQRNLLHPASDDAAFVPDLCSSSHYLTTSFCSQCHRRQLFDQWGCRNDAHHSLAGPARKLARSSKQPALFRGFVWSPRRRGGVDREEAVRSIGVDSSCDRAVVVDASRGIRWCSRRISGFRIASVMVKLQMMELQMECMSNPEVSFCNGGSGNYWIQSFRLVALLILMGLKLPSKLLS</sequence>
<name>A0A9E7K9G4_9LILI</name>
<dbReference type="PROSITE" id="PS50119">
    <property type="entry name" value="ZF_BBOX"/>
    <property type="match status" value="1"/>
</dbReference>
<dbReference type="Proteomes" id="UP001055439">
    <property type="component" value="Chromosome 6"/>
</dbReference>
<keyword evidence="5" id="KW-0862">Zinc</keyword>